<organism evidence="2 3">
    <name type="scientific">Candidatus Mediterraneibacter caccavium</name>
    <dbReference type="NCBI Taxonomy" id="2838661"/>
    <lineage>
        <taxon>Bacteria</taxon>
        <taxon>Bacillati</taxon>
        <taxon>Bacillota</taxon>
        <taxon>Clostridia</taxon>
        <taxon>Lachnospirales</taxon>
        <taxon>Lachnospiraceae</taxon>
        <taxon>Mediterraneibacter</taxon>
    </lineage>
</organism>
<reference evidence="2" key="2">
    <citation type="submission" date="2021-04" db="EMBL/GenBank/DDBJ databases">
        <authorList>
            <person name="Gilroy R."/>
        </authorList>
    </citation>
    <scope>NUCLEOTIDE SEQUENCE</scope>
    <source>
        <strain evidence="2">ChiSjej5B23-15282</strain>
    </source>
</reference>
<evidence type="ECO:0000313" key="3">
    <source>
        <dbReference type="Proteomes" id="UP000824243"/>
    </source>
</evidence>
<accession>A0A9D1VYT1</accession>
<reference evidence="2" key="1">
    <citation type="journal article" date="2021" name="PeerJ">
        <title>Extensive microbial diversity within the chicken gut microbiome revealed by metagenomics and culture.</title>
        <authorList>
            <person name="Gilroy R."/>
            <person name="Ravi A."/>
            <person name="Getino M."/>
            <person name="Pursley I."/>
            <person name="Horton D.L."/>
            <person name="Alikhan N.F."/>
            <person name="Baker D."/>
            <person name="Gharbi K."/>
            <person name="Hall N."/>
            <person name="Watson M."/>
            <person name="Adriaenssens E.M."/>
            <person name="Foster-Nyarko E."/>
            <person name="Jarju S."/>
            <person name="Secka A."/>
            <person name="Antonio M."/>
            <person name="Oren A."/>
            <person name="Chaudhuri R.R."/>
            <person name="La Ragione R."/>
            <person name="Hildebrand F."/>
            <person name="Pallen M.J."/>
        </authorList>
    </citation>
    <scope>NUCLEOTIDE SEQUENCE</scope>
    <source>
        <strain evidence="2">ChiSjej5B23-15282</strain>
    </source>
</reference>
<evidence type="ECO:0000313" key="2">
    <source>
        <dbReference type="EMBL" id="HIX49063.1"/>
    </source>
</evidence>
<name>A0A9D1VYT1_9FIRM</name>
<feature type="region of interest" description="Disordered" evidence="1">
    <location>
        <begin position="53"/>
        <end position="78"/>
    </location>
</feature>
<protein>
    <submittedName>
        <fullName evidence="2">Uncharacterized protein</fullName>
    </submittedName>
</protein>
<dbReference type="EMBL" id="DXFA01000147">
    <property type="protein sequence ID" value="HIX49063.1"/>
    <property type="molecule type" value="Genomic_DNA"/>
</dbReference>
<evidence type="ECO:0000256" key="1">
    <source>
        <dbReference type="SAM" id="MobiDB-lite"/>
    </source>
</evidence>
<comment type="caution">
    <text evidence="2">The sequence shown here is derived from an EMBL/GenBank/DDBJ whole genome shotgun (WGS) entry which is preliminary data.</text>
</comment>
<dbReference type="Proteomes" id="UP000824243">
    <property type="component" value="Unassembled WGS sequence"/>
</dbReference>
<proteinExistence type="predicted"/>
<gene>
    <name evidence="2" type="ORF">H9981_08675</name>
</gene>
<dbReference type="AlphaFoldDB" id="A0A9D1VYT1"/>
<sequence length="78" mass="8559">MKEKDQTKLTDNFDYLANAASTTDCTGLIPSLPQNEDELDSYNDIVQYMSPAAKSTTAVEQAVRPDGKHRSPRHGTSS</sequence>